<dbReference type="EMBL" id="CADCXN010000041">
    <property type="protein sequence ID" value="CAA9889815.1"/>
    <property type="molecule type" value="Genomic_DNA"/>
</dbReference>
<dbReference type="Proteomes" id="UP000494216">
    <property type="component" value="Unassembled WGS sequence"/>
</dbReference>
<reference evidence="1 2" key="1">
    <citation type="submission" date="2020-02" db="EMBL/GenBank/DDBJ databases">
        <authorList>
            <person name="Hogendoorn C."/>
        </authorList>
    </citation>
    <scope>NUCLEOTIDE SEQUENCE [LARGE SCALE GENOMIC DNA]</scope>
    <source>
        <strain evidence="1">METHB21</strain>
    </source>
</reference>
<accession>A0A8S0X767</accession>
<organism evidence="1 2">
    <name type="scientific">Candidatus Methylobacter favarea</name>
    <dbReference type="NCBI Taxonomy" id="2707345"/>
    <lineage>
        <taxon>Bacteria</taxon>
        <taxon>Pseudomonadati</taxon>
        <taxon>Pseudomonadota</taxon>
        <taxon>Gammaproteobacteria</taxon>
        <taxon>Methylococcales</taxon>
        <taxon>Methylococcaceae</taxon>
        <taxon>Methylobacter</taxon>
    </lineage>
</organism>
<name>A0A8S0X767_9GAMM</name>
<proteinExistence type="predicted"/>
<gene>
    <name evidence="1" type="ORF">METHB2_140002</name>
</gene>
<protein>
    <submittedName>
        <fullName evidence="1">Uncharacterized protein</fullName>
    </submittedName>
</protein>
<evidence type="ECO:0000313" key="2">
    <source>
        <dbReference type="Proteomes" id="UP000494216"/>
    </source>
</evidence>
<sequence>MAALREDDQKEAGFVRVSQMEVVN</sequence>
<evidence type="ECO:0000313" key="1">
    <source>
        <dbReference type="EMBL" id="CAA9889815.1"/>
    </source>
</evidence>
<comment type="caution">
    <text evidence="1">The sequence shown here is derived from an EMBL/GenBank/DDBJ whole genome shotgun (WGS) entry which is preliminary data.</text>
</comment>
<dbReference type="AlphaFoldDB" id="A0A8S0X767"/>
<keyword evidence="2" id="KW-1185">Reference proteome</keyword>